<dbReference type="InterPro" id="IPR040086">
    <property type="entry name" value="MJ0683-like"/>
</dbReference>
<evidence type="ECO:0000256" key="1">
    <source>
        <dbReference type="ARBA" id="ARBA00022723"/>
    </source>
</evidence>
<keyword evidence="3" id="KW-0411">Iron-sulfur</keyword>
<dbReference type="SUPFAM" id="SSF102114">
    <property type="entry name" value="Radical SAM enzymes"/>
    <property type="match status" value="1"/>
</dbReference>
<dbReference type="Gene3D" id="3.80.30.30">
    <property type="match status" value="1"/>
</dbReference>
<dbReference type="PANTHER" id="PTHR43432:SF3">
    <property type="entry name" value="SLR0285 PROTEIN"/>
    <property type="match status" value="1"/>
</dbReference>
<keyword evidence="1" id="KW-0479">Metal-binding</keyword>
<evidence type="ECO:0000259" key="5">
    <source>
        <dbReference type="SMART" id="SM00729"/>
    </source>
</evidence>
<evidence type="ECO:0000313" key="6">
    <source>
        <dbReference type="EMBL" id="SNT32419.1"/>
    </source>
</evidence>
<proteinExistence type="predicted"/>
<dbReference type="EMBL" id="FZOT01000025">
    <property type="protein sequence ID" value="SNT32419.1"/>
    <property type="molecule type" value="Genomic_DNA"/>
</dbReference>
<dbReference type="SFLD" id="SFLDS00029">
    <property type="entry name" value="Radical_SAM"/>
    <property type="match status" value="1"/>
</dbReference>
<dbReference type="NCBIfam" id="NF033668">
    <property type="entry name" value="rSAM_PA0069"/>
    <property type="match status" value="1"/>
</dbReference>
<feature type="domain" description="Elp3/MiaA/NifB-like radical SAM core" evidence="5">
    <location>
        <begin position="74"/>
        <end position="301"/>
    </location>
</feature>
<evidence type="ECO:0000256" key="4">
    <source>
        <dbReference type="SAM" id="MobiDB-lite"/>
    </source>
</evidence>
<feature type="compositionally biased region" description="Acidic residues" evidence="4">
    <location>
        <begin position="37"/>
        <end position="46"/>
    </location>
</feature>
<keyword evidence="2" id="KW-0408">Iron</keyword>
<dbReference type="Proteomes" id="UP000198284">
    <property type="component" value="Unassembled WGS sequence"/>
</dbReference>
<dbReference type="InterPro" id="IPR007197">
    <property type="entry name" value="rSAM"/>
</dbReference>
<dbReference type="RefSeq" id="WP_089401567.1">
    <property type="nucleotide sequence ID" value="NZ_FZOT01000025.1"/>
</dbReference>
<protein>
    <submittedName>
        <fullName evidence="6">DNA repair photolyase</fullName>
    </submittedName>
</protein>
<feature type="region of interest" description="Disordered" evidence="4">
    <location>
        <begin position="358"/>
        <end position="377"/>
    </location>
</feature>
<dbReference type="OrthoDB" id="9785699at2"/>
<dbReference type="CDD" id="cd01335">
    <property type="entry name" value="Radical_SAM"/>
    <property type="match status" value="1"/>
</dbReference>
<evidence type="ECO:0000313" key="7">
    <source>
        <dbReference type="Proteomes" id="UP000198284"/>
    </source>
</evidence>
<keyword evidence="7" id="KW-1185">Reference proteome</keyword>
<dbReference type="GO" id="GO:0046872">
    <property type="term" value="F:metal ion binding"/>
    <property type="evidence" value="ECO:0007669"/>
    <property type="project" value="UniProtKB-KW"/>
</dbReference>
<dbReference type="SMART" id="SM00729">
    <property type="entry name" value="Elp3"/>
    <property type="match status" value="1"/>
</dbReference>
<evidence type="ECO:0000256" key="3">
    <source>
        <dbReference type="ARBA" id="ARBA00023014"/>
    </source>
</evidence>
<feature type="region of interest" description="Disordered" evidence="4">
    <location>
        <begin position="1"/>
        <end position="52"/>
    </location>
</feature>
<name>A0A239LRU7_9BURK</name>
<evidence type="ECO:0000256" key="2">
    <source>
        <dbReference type="ARBA" id="ARBA00023004"/>
    </source>
</evidence>
<sequence>MPPAPPPAYRPAAPIKGRGALSNERSRFEQWRREAEVEQAVEDEADPPSRPETVVRLHDARSIISRNQSPDIPFDASLNPYQGCEHGCIYCYARPSHAYLGLSAGLDFETRLFAKENAAALLEKELSRKGYVPQVIVVGGNTDPYQPIERDLGITRSVLQVMERFSHPLSITTKSGLVTRDIDILARMAKKSLVRVFVSVTSLKNEISRTLEPRASAPARRLAAMRRLSEAGIPVGVLVAPVVPAVTDMELEAILGSAAEAGAESAAYILLRLPREVAGLFQEWLQAHYPLRAAHVQSLLAQMRGGKLYDASFGSRMSGTGVFADLLRQRFQLACKRLKLNNERLGLRTDLFAVPPEIQADTRRRRPGPGTPQLDLF</sequence>
<dbReference type="PANTHER" id="PTHR43432">
    <property type="entry name" value="SLR0285 PROTEIN"/>
    <property type="match status" value="1"/>
</dbReference>
<dbReference type="AlphaFoldDB" id="A0A239LRU7"/>
<dbReference type="InterPro" id="IPR058240">
    <property type="entry name" value="rSAM_sf"/>
</dbReference>
<accession>A0A239LRU7</accession>
<gene>
    <name evidence="6" type="ORF">SAMN06265795_12520</name>
</gene>
<keyword evidence="6" id="KW-0456">Lyase</keyword>
<organism evidence="6 7">
    <name type="scientific">Noviherbaspirillum humi</name>
    <dbReference type="NCBI Taxonomy" id="1688639"/>
    <lineage>
        <taxon>Bacteria</taxon>
        <taxon>Pseudomonadati</taxon>
        <taxon>Pseudomonadota</taxon>
        <taxon>Betaproteobacteria</taxon>
        <taxon>Burkholderiales</taxon>
        <taxon>Oxalobacteraceae</taxon>
        <taxon>Noviherbaspirillum</taxon>
    </lineage>
</organism>
<dbReference type="GO" id="GO:0016829">
    <property type="term" value="F:lyase activity"/>
    <property type="evidence" value="ECO:0007669"/>
    <property type="project" value="UniProtKB-KW"/>
</dbReference>
<feature type="compositionally biased region" description="Basic and acidic residues" evidence="4">
    <location>
        <begin position="24"/>
        <end position="36"/>
    </location>
</feature>
<dbReference type="SFLD" id="SFLDG01084">
    <property type="entry name" value="Uncharacterised_Radical_SAM_Su"/>
    <property type="match status" value="1"/>
</dbReference>
<dbReference type="GO" id="GO:0051536">
    <property type="term" value="F:iron-sulfur cluster binding"/>
    <property type="evidence" value="ECO:0007669"/>
    <property type="project" value="UniProtKB-KW"/>
</dbReference>
<dbReference type="InterPro" id="IPR006638">
    <property type="entry name" value="Elp3/MiaA/NifB-like_rSAM"/>
</dbReference>
<dbReference type="Pfam" id="PF04055">
    <property type="entry name" value="Radical_SAM"/>
    <property type="match status" value="1"/>
</dbReference>
<reference evidence="6 7" key="1">
    <citation type="submission" date="2017-06" db="EMBL/GenBank/DDBJ databases">
        <authorList>
            <person name="Kim H.J."/>
            <person name="Triplett B.A."/>
        </authorList>
    </citation>
    <scope>NUCLEOTIDE SEQUENCE [LARGE SCALE GENOMIC DNA]</scope>
    <source>
        <strain evidence="6 7">U15</strain>
    </source>
</reference>